<evidence type="ECO:0000313" key="4">
    <source>
        <dbReference type="Proteomes" id="UP000595140"/>
    </source>
</evidence>
<dbReference type="AlphaFoldDB" id="A0A484NEY5"/>
<evidence type="ECO:0000313" key="3">
    <source>
        <dbReference type="EMBL" id="VFQ98434.1"/>
    </source>
</evidence>
<feature type="compositionally biased region" description="Basic and acidic residues" evidence="1">
    <location>
        <begin position="193"/>
        <end position="202"/>
    </location>
</feature>
<dbReference type="Proteomes" id="UP000595140">
    <property type="component" value="Unassembled WGS sequence"/>
</dbReference>
<feature type="region of interest" description="Disordered" evidence="1">
    <location>
        <begin position="333"/>
        <end position="376"/>
    </location>
</feature>
<keyword evidence="4" id="KW-1185">Reference proteome</keyword>
<accession>A0A484NEY5</accession>
<reference evidence="3 4" key="1">
    <citation type="submission" date="2018-04" db="EMBL/GenBank/DDBJ databases">
        <authorList>
            <person name="Vogel A."/>
        </authorList>
    </citation>
    <scope>NUCLEOTIDE SEQUENCE [LARGE SCALE GENOMIC DNA]</scope>
</reference>
<feature type="region of interest" description="Disordered" evidence="1">
    <location>
        <begin position="175"/>
        <end position="227"/>
    </location>
</feature>
<dbReference type="PANTHER" id="PTHR31286">
    <property type="entry name" value="GLYCINE-RICH CELL WALL STRUCTURAL PROTEIN 1.8-LIKE"/>
    <property type="match status" value="1"/>
</dbReference>
<evidence type="ECO:0000259" key="2">
    <source>
        <dbReference type="Pfam" id="PF14111"/>
    </source>
</evidence>
<dbReference type="InterPro" id="IPR040256">
    <property type="entry name" value="At4g02000-like"/>
</dbReference>
<dbReference type="OrthoDB" id="1002340at2759"/>
<feature type="domain" description="DUF4283" evidence="2">
    <location>
        <begin position="8"/>
        <end position="62"/>
    </location>
</feature>
<gene>
    <name evidence="3" type="ORF">CCAM_LOCUS40210</name>
</gene>
<dbReference type="InterPro" id="IPR025558">
    <property type="entry name" value="DUF4283"/>
</dbReference>
<protein>
    <recommendedName>
        <fullName evidence="2">DUF4283 domain-containing protein</fullName>
    </recommendedName>
</protein>
<name>A0A484NEY5_9ASTE</name>
<sequence length="376" mass="41986">MEAFLNRLGLKGKFSLSILSTTKFLINFEAEEDYICVLCRKTWDIHGRLMRVTKWSPGLSPEIDNPVVPVWISIPDLPIHLHDMRALKLILSHLGNPIMVDLSTKNFSRPSLARVCVEMDVSNLPVPKVLIIHGQEELIFPILFENPPEYCKRCRKLGHNAGKCGGVKVVQAPLRSDTRHGEGDNSVQPVNKGQREGKEHVKGGSWQTVHSKKDKSKTGESSLSAGAHSHVVMDDNNLNGLNDDSKVVFKGSTYAINDPNFLCSNTMRHLFQYTTLSPILEEVPLNEERSLVPYRGFRDDHGLSLDEHDFGGDTCRFSDGDITDNDLEEIDMQSPLPKGMDAILDTPFPKSSSKGRTHAMVTRKMSSNKFSPLMSP</sequence>
<dbReference type="EMBL" id="OOIL02006592">
    <property type="protein sequence ID" value="VFQ98434.1"/>
    <property type="molecule type" value="Genomic_DNA"/>
</dbReference>
<evidence type="ECO:0000256" key="1">
    <source>
        <dbReference type="SAM" id="MobiDB-lite"/>
    </source>
</evidence>
<dbReference type="PANTHER" id="PTHR31286:SF180">
    <property type="entry name" value="OS10G0362600 PROTEIN"/>
    <property type="match status" value="1"/>
</dbReference>
<dbReference type="Pfam" id="PF14111">
    <property type="entry name" value="DUF4283"/>
    <property type="match status" value="1"/>
</dbReference>
<proteinExistence type="predicted"/>
<organism evidence="3 4">
    <name type="scientific">Cuscuta campestris</name>
    <dbReference type="NCBI Taxonomy" id="132261"/>
    <lineage>
        <taxon>Eukaryota</taxon>
        <taxon>Viridiplantae</taxon>
        <taxon>Streptophyta</taxon>
        <taxon>Embryophyta</taxon>
        <taxon>Tracheophyta</taxon>
        <taxon>Spermatophyta</taxon>
        <taxon>Magnoliopsida</taxon>
        <taxon>eudicotyledons</taxon>
        <taxon>Gunneridae</taxon>
        <taxon>Pentapetalae</taxon>
        <taxon>asterids</taxon>
        <taxon>lamiids</taxon>
        <taxon>Solanales</taxon>
        <taxon>Convolvulaceae</taxon>
        <taxon>Cuscuteae</taxon>
        <taxon>Cuscuta</taxon>
        <taxon>Cuscuta subgen. Grammica</taxon>
        <taxon>Cuscuta sect. Cleistogrammica</taxon>
    </lineage>
</organism>